<evidence type="ECO:0000256" key="4">
    <source>
        <dbReference type="ARBA" id="ARBA00022946"/>
    </source>
</evidence>
<comment type="subunit">
    <text evidence="10">Homooligomer.</text>
</comment>
<comment type="caution">
    <text evidence="10">Lacks conserved residue(s) required for the propagation of feature annotation.</text>
</comment>
<dbReference type="Pfam" id="PF05546">
    <property type="entry name" value="She9_MDM33"/>
    <property type="match status" value="1"/>
</dbReference>
<name>A0A4P9XX91_9FUNG</name>
<keyword evidence="2 10" id="KW-0812">Transmembrane</keyword>
<evidence type="ECO:0000256" key="7">
    <source>
        <dbReference type="ARBA" id="ARBA00023128"/>
    </source>
</evidence>
<evidence type="ECO:0000256" key="9">
    <source>
        <dbReference type="ARBA" id="ARBA00024807"/>
    </source>
</evidence>
<accession>A0A4P9XX91</accession>
<gene>
    <name evidence="11" type="ORF">THASP1DRAFT_5594</name>
</gene>
<evidence type="ECO:0000256" key="3">
    <source>
        <dbReference type="ARBA" id="ARBA00022792"/>
    </source>
</evidence>
<keyword evidence="7 10" id="KW-0496">Mitochondrion</keyword>
<keyword evidence="8 10" id="KW-0472">Membrane</keyword>
<proteinExistence type="inferred from homology"/>
<feature type="transmembrane region" description="Helical" evidence="10">
    <location>
        <begin position="141"/>
        <end position="161"/>
    </location>
</feature>
<evidence type="ECO:0000313" key="11">
    <source>
        <dbReference type="EMBL" id="RKP10632.1"/>
    </source>
</evidence>
<evidence type="ECO:0000256" key="1">
    <source>
        <dbReference type="ARBA" id="ARBA00007472"/>
    </source>
</evidence>
<keyword evidence="5 10" id="KW-1133">Transmembrane helix</keyword>
<protein>
    <recommendedName>
        <fullName evidence="10">Sensitive to high expression protein 9, mitochondrial</fullName>
    </recommendedName>
</protein>
<evidence type="ECO:0000256" key="8">
    <source>
        <dbReference type="ARBA" id="ARBA00023136"/>
    </source>
</evidence>
<keyword evidence="3 10" id="KW-0999">Mitochondrion inner membrane</keyword>
<evidence type="ECO:0000256" key="6">
    <source>
        <dbReference type="ARBA" id="ARBA00023054"/>
    </source>
</evidence>
<evidence type="ECO:0000313" key="12">
    <source>
        <dbReference type="Proteomes" id="UP000271241"/>
    </source>
</evidence>
<keyword evidence="4 10" id="KW-0809">Transit peptide</keyword>
<organism evidence="11 12">
    <name type="scientific">Thamnocephalis sphaerospora</name>
    <dbReference type="NCBI Taxonomy" id="78915"/>
    <lineage>
        <taxon>Eukaryota</taxon>
        <taxon>Fungi</taxon>
        <taxon>Fungi incertae sedis</taxon>
        <taxon>Zoopagomycota</taxon>
        <taxon>Zoopagomycotina</taxon>
        <taxon>Zoopagomycetes</taxon>
        <taxon>Zoopagales</taxon>
        <taxon>Sigmoideomycetaceae</taxon>
        <taxon>Thamnocephalis</taxon>
    </lineage>
</organism>
<dbReference type="PANTHER" id="PTHR31961">
    <property type="entry name" value="SENSITIVE TO HIGH EXPRESSION PROTEIN 9, MITOCHONDRIAL"/>
    <property type="match status" value="1"/>
</dbReference>
<dbReference type="AlphaFoldDB" id="A0A4P9XX91"/>
<comment type="subcellular location">
    <subcellularLocation>
        <location evidence="10">Mitochondrion inner membrane</location>
        <topology evidence="10">Multi-pass membrane protein</topology>
    </subcellularLocation>
</comment>
<keyword evidence="6" id="KW-0175">Coiled coil</keyword>
<reference evidence="12" key="1">
    <citation type="journal article" date="2018" name="Nat. Microbiol.">
        <title>Leveraging single-cell genomics to expand the fungal tree of life.</title>
        <authorList>
            <person name="Ahrendt S.R."/>
            <person name="Quandt C.A."/>
            <person name="Ciobanu D."/>
            <person name="Clum A."/>
            <person name="Salamov A."/>
            <person name="Andreopoulos B."/>
            <person name="Cheng J.F."/>
            <person name="Woyke T."/>
            <person name="Pelin A."/>
            <person name="Henrissat B."/>
            <person name="Reynolds N.K."/>
            <person name="Benny G.L."/>
            <person name="Smith M.E."/>
            <person name="James T.Y."/>
            <person name="Grigoriev I.V."/>
        </authorList>
    </citation>
    <scope>NUCLEOTIDE SEQUENCE [LARGE SCALE GENOMIC DNA]</scope>
    <source>
        <strain evidence="12">RSA 1356</strain>
    </source>
</reference>
<dbReference type="InterPro" id="IPR008839">
    <property type="entry name" value="MDM33_fungi"/>
</dbReference>
<comment type="similarity">
    <text evidence="1 10">Belongs to the SHE9 family.</text>
</comment>
<dbReference type="PANTHER" id="PTHR31961:SF3">
    <property type="entry name" value="SENSITIVE TO HIGH EXPRESSION PROTEIN 9, MITOCHONDRIAL"/>
    <property type="match status" value="1"/>
</dbReference>
<dbReference type="OrthoDB" id="5595506at2759"/>
<feature type="non-terminal residue" evidence="11">
    <location>
        <position position="203"/>
    </location>
</feature>
<comment type="function">
    <text evidence="9">Required for the maintenance of the structure of the mitochondrial inner membrane. Involved in mitochondrial morphology. Causes growth arrest when highly overexpressed.</text>
</comment>
<sequence length="203" mass="23384">DARAVIEQVGARLNQMTGYDEIAQLKTKVINSEKAFLTSRERLRACKTAYDDAVGARATSQREINKLLQHQQTWDDKDVTRFAEQFRKEQMDEQAERSTKAECAQAEVEVEHRYNQLVDAIRARYHEEQLWSDKIRGASTYGTLALMLINVLLFISVQTIFEPRKREKLGQHVERLLNERSTAESAELRESMSVIQAALAQQQ</sequence>
<evidence type="ECO:0000256" key="2">
    <source>
        <dbReference type="ARBA" id="ARBA00022692"/>
    </source>
</evidence>
<dbReference type="STRING" id="78915.A0A4P9XX91"/>
<keyword evidence="12" id="KW-1185">Reference proteome</keyword>
<evidence type="ECO:0000256" key="5">
    <source>
        <dbReference type="ARBA" id="ARBA00022989"/>
    </source>
</evidence>
<feature type="non-terminal residue" evidence="11">
    <location>
        <position position="1"/>
    </location>
</feature>
<dbReference type="GO" id="GO:0005743">
    <property type="term" value="C:mitochondrial inner membrane"/>
    <property type="evidence" value="ECO:0007669"/>
    <property type="project" value="UniProtKB-SubCell"/>
</dbReference>
<dbReference type="Proteomes" id="UP000271241">
    <property type="component" value="Unassembled WGS sequence"/>
</dbReference>
<dbReference type="EMBL" id="KZ992444">
    <property type="protein sequence ID" value="RKP10632.1"/>
    <property type="molecule type" value="Genomic_DNA"/>
</dbReference>
<evidence type="ECO:0000256" key="10">
    <source>
        <dbReference type="RuleBase" id="RU364128"/>
    </source>
</evidence>